<evidence type="ECO:0000256" key="3">
    <source>
        <dbReference type="ARBA" id="ARBA00022691"/>
    </source>
</evidence>
<proteinExistence type="predicted"/>
<keyword evidence="7" id="KW-1185">Reference proteome</keyword>
<evidence type="ECO:0008006" key="8">
    <source>
        <dbReference type="Google" id="ProtNLM"/>
    </source>
</evidence>
<protein>
    <recommendedName>
        <fullName evidence="8">GPI mannosyltransferase 2</fullName>
    </recommendedName>
</protein>
<keyword evidence="3" id="KW-0949">S-adenosyl-L-methionine</keyword>
<name>A0A0D3L189_EMIH1</name>
<dbReference type="GO" id="GO:0032259">
    <property type="term" value="P:methylation"/>
    <property type="evidence" value="ECO:0007669"/>
    <property type="project" value="UniProtKB-KW"/>
</dbReference>
<dbReference type="RefSeq" id="XP_005794203.1">
    <property type="nucleotide sequence ID" value="XM_005794146.1"/>
</dbReference>
<dbReference type="GO" id="GO:0008757">
    <property type="term" value="F:S-adenosylmethionine-dependent methyltransferase activity"/>
    <property type="evidence" value="ECO:0007669"/>
    <property type="project" value="InterPro"/>
</dbReference>
<dbReference type="PANTHER" id="PTHR15458">
    <property type="entry name" value="PHOSPHATIDYLETHANOLAMINE N-METHYLTRANSFERASE"/>
    <property type="match status" value="1"/>
</dbReference>
<dbReference type="PANTHER" id="PTHR15458:SF5">
    <property type="entry name" value="PHOSPHATIDYLETHANOLAMINE N-METHYLTRANSFERASE"/>
    <property type="match status" value="1"/>
</dbReference>
<evidence type="ECO:0000256" key="2">
    <source>
        <dbReference type="ARBA" id="ARBA00022679"/>
    </source>
</evidence>
<dbReference type="Proteomes" id="UP000013827">
    <property type="component" value="Unassembled WGS sequence"/>
</dbReference>
<dbReference type="EnsemblProtists" id="EOD41774">
    <property type="protein sequence ID" value="EOD41774"/>
    <property type="gene ID" value="EMIHUDRAFT_95001"/>
</dbReference>
<evidence type="ECO:0000256" key="4">
    <source>
        <dbReference type="ARBA" id="ARBA00022824"/>
    </source>
</evidence>
<keyword evidence="5" id="KW-1133">Transmembrane helix</keyword>
<keyword evidence="1" id="KW-0489">Methyltransferase</keyword>
<sequence>MLTTANVLTYVLPTLLVFLVHAPIDNGGFRWAWNAGFNRVLRTHFSSPEQQKYLQLIRKWAMEHNPSKHTSSHWWYSELGSLTPAFDALVHSPEVASMFASIFSPRWYTVIPVWGMNEIYVSGPNRTGNSDTVFYTKHIDGPFPFFPFASCFRCIVGMDNNTQVSTVFPMVPTSITAQQGNLVAFDFHREPHFIQDHPNAGLANKEQRIVLKLHFVTYPTLLMPLGRLLAFMSTCYNQLFRLLFVSTITPETALEKFGAWNVVFWTHAFNKAEEYVGWNNLSYLALLVHLSVASSQPLVLLLGTSFVHYVRYIKTFYWRTELQWATFKRDVLVFKTVSLSQLSAQPTLLWPVALSLSLLFVGYFVSISATFALGVDRTYFGEELGYCPPKRVTRFPYGPTP</sequence>
<evidence type="ECO:0000256" key="5">
    <source>
        <dbReference type="SAM" id="Phobius"/>
    </source>
</evidence>
<dbReference type="HOGENOM" id="CLU_687791_0_0_1"/>
<evidence type="ECO:0000313" key="6">
    <source>
        <dbReference type="EnsemblProtists" id="EOD41774"/>
    </source>
</evidence>
<reference evidence="7" key="1">
    <citation type="journal article" date="2013" name="Nature">
        <title>Pan genome of the phytoplankton Emiliania underpins its global distribution.</title>
        <authorList>
            <person name="Read B.A."/>
            <person name="Kegel J."/>
            <person name="Klute M.J."/>
            <person name="Kuo A."/>
            <person name="Lefebvre S.C."/>
            <person name="Maumus F."/>
            <person name="Mayer C."/>
            <person name="Miller J."/>
            <person name="Monier A."/>
            <person name="Salamov A."/>
            <person name="Young J."/>
            <person name="Aguilar M."/>
            <person name="Claverie J.M."/>
            <person name="Frickenhaus S."/>
            <person name="Gonzalez K."/>
            <person name="Herman E.K."/>
            <person name="Lin Y.C."/>
            <person name="Napier J."/>
            <person name="Ogata H."/>
            <person name="Sarno A.F."/>
            <person name="Shmutz J."/>
            <person name="Schroeder D."/>
            <person name="de Vargas C."/>
            <person name="Verret F."/>
            <person name="von Dassow P."/>
            <person name="Valentin K."/>
            <person name="Van de Peer Y."/>
            <person name="Wheeler G."/>
            <person name="Dacks J.B."/>
            <person name="Delwiche C.F."/>
            <person name="Dyhrman S.T."/>
            <person name="Glockner G."/>
            <person name="John U."/>
            <person name="Richards T."/>
            <person name="Worden A.Z."/>
            <person name="Zhang X."/>
            <person name="Grigoriev I.V."/>
            <person name="Allen A.E."/>
            <person name="Bidle K."/>
            <person name="Borodovsky M."/>
            <person name="Bowler C."/>
            <person name="Brownlee C."/>
            <person name="Cock J.M."/>
            <person name="Elias M."/>
            <person name="Gladyshev V.N."/>
            <person name="Groth M."/>
            <person name="Guda C."/>
            <person name="Hadaegh A."/>
            <person name="Iglesias-Rodriguez M.D."/>
            <person name="Jenkins J."/>
            <person name="Jones B.M."/>
            <person name="Lawson T."/>
            <person name="Leese F."/>
            <person name="Lindquist E."/>
            <person name="Lobanov A."/>
            <person name="Lomsadze A."/>
            <person name="Malik S.B."/>
            <person name="Marsh M.E."/>
            <person name="Mackinder L."/>
            <person name="Mock T."/>
            <person name="Mueller-Roeber B."/>
            <person name="Pagarete A."/>
            <person name="Parker M."/>
            <person name="Probert I."/>
            <person name="Quesneville H."/>
            <person name="Raines C."/>
            <person name="Rensing S.A."/>
            <person name="Riano-Pachon D.M."/>
            <person name="Richier S."/>
            <person name="Rokitta S."/>
            <person name="Shiraiwa Y."/>
            <person name="Soanes D.M."/>
            <person name="van der Giezen M."/>
            <person name="Wahlund T.M."/>
            <person name="Williams B."/>
            <person name="Wilson W."/>
            <person name="Wolfe G."/>
            <person name="Wurch L.L."/>
        </authorList>
    </citation>
    <scope>NUCLEOTIDE SEQUENCE</scope>
</reference>
<evidence type="ECO:0000256" key="1">
    <source>
        <dbReference type="ARBA" id="ARBA00022603"/>
    </source>
</evidence>
<keyword evidence="4" id="KW-0256">Endoplasmic reticulum</keyword>
<dbReference type="PaxDb" id="2903-EOD41774"/>
<feature type="transmembrane region" description="Helical" evidence="5">
    <location>
        <begin position="348"/>
        <end position="373"/>
    </location>
</feature>
<dbReference type="KEGG" id="ehx:EMIHUDRAFT_95001"/>
<keyword evidence="5" id="KW-0472">Membrane</keyword>
<dbReference type="AlphaFoldDB" id="A0A0D3L189"/>
<dbReference type="eggNOG" id="ENOG502QWRE">
    <property type="taxonomic scope" value="Eukaryota"/>
</dbReference>
<accession>A0A0D3L189</accession>
<dbReference type="InterPro" id="IPR024960">
    <property type="entry name" value="PEMT/MFAP"/>
</dbReference>
<keyword evidence="2" id="KW-0808">Transferase</keyword>
<evidence type="ECO:0000313" key="7">
    <source>
        <dbReference type="Proteomes" id="UP000013827"/>
    </source>
</evidence>
<dbReference type="GO" id="GO:0006656">
    <property type="term" value="P:phosphatidylcholine biosynthetic process"/>
    <property type="evidence" value="ECO:0007669"/>
    <property type="project" value="InterPro"/>
</dbReference>
<keyword evidence="5" id="KW-0812">Transmembrane</keyword>
<organism evidence="6 7">
    <name type="scientific">Emiliania huxleyi (strain CCMP1516)</name>
    <dbReference type="NCBI Taxonomy" id="280463"/>
    <lineage>
        <taxon>Eukaryota</taxon>
        <taxon>Haptista</taxon>
        <taxon>Haptophyta</taxon>
        <taxon>Prymnesiophyceae</taxon>
        <taxon>Isochrysidales</taxon>
        <taxon>Noelaerhabdaceae</taxon>
        <taxon>Emiliania</taxon>
    </lineage>
</organism>
<dbReference type="GeneID" id="17287044"/>
<reference evidence="6" key="2">
    <citation type="submission" date="2024-10" db="UniProtKB">
        <authorList>
            <consortium name="EnsemblProtists"/>
        </authorList>
    </citation>
    <scope>IDENTIFICATION</scope>
</reference>